<keyword evidence="1" id="KW-0472">Membrane</keyword>
<accession>A0ABW3UNB7</accession>
<evidence type="ECO:0000313" key="2">
    <source>
        <dbReference type="EMBL" id="MFD1221411.1"/>
    </source>
</evidence>
<dbReference type="InterPro" id="IPR012538">
    <property type="entry name" value="Cyt_c_oxidase_su2a"/>
</dbReference>
<sequence length="43" mass="4677">MELKDSKSADDTKLKGTFVSVMLLAAFLILSWVGVFVLFAARG</sequence>
<proteinExistence type="predicted"/>
<dbReference type="RefSeq" id="WP_192704127.1">
    <property type="nucleotide sequence ID" value="NZ_BAABJG010000021.1"/>
</dbReference>
<keyword evidence="1" id="KW-0812">Transmembrane</keyword>
<organism evidence="2 3">
    <name type="scientific">Paenibacillus vulneris</name>
    <dbReference type="NCBI Taxonomy" id="1133364"/>
    <lineage>
        <taxon>Bacteria</taxon>
        <taxon>Bacillati</taxon>
        <taxon>Bacillota</taxon>
        <taxon>Bacilli</taxon>
        <taxon>Bacillales</taxon>
        <taxon>Paenibacillaceae</taxon>
        <taxon>Paenibacillus</taxon>
    </lineage>
</organism>
<evidence type="ECO:0000256" key="1">
    <source>
        <dbReference type="SAM" id="Phobius"/>
    </source>
</evidence>
<dbReference type="Pfam" id="PF08113">
    <property type="entry name" value="CoxIIa"/>
    <property type="match status" value="1"/>
</dbReference>
<evidence type="ECO:0000313" key="3">
    <source>
        <dbReference type="Proteomes" id="UP001597180"/>
    </source>
</evidence>
<reference evidence="3" key="1">
    <citation type="journal article" date="2019" name="Int. J. Syst. Evol. Microbiol.">
        <title>The Global Catalogue of Microorganisms (GCM) 10K type strain sequencing project: providing services to taxonomists for standard genome sequencing and annotation.</title>
        <authorList>
            <consortium name="The Broad Institute Genomics Platform"/>
            <consortium name="The Broad Institute Genome Sequencing Center for Infectious Disease"/>
            <person name="Wu L."/>
            <person name="Ma J."/>
        </authorList>
    </citation>
    <scope>NUCLEOTIDE SEQUENCE [LARGE SCALE GENOMIC DNA]</scope>
    <source>
        <strain evidence="3">CCUG 53270</strain>
    </source>
</reference>
<protein>
    <submittedName>
        <fullName evidence="2">Cytochrome c oxidase subunit 2A</fullName>
    </submittedName>
</protein>
<dbReference type="Proteomes" id="UP001597180">
    <property type="component" value="Unassembled WGS sequence"/>
</dbReference>
<comment type="caution">
    <text evidence="2">The sequence shown here is derived from an EMBL/GenBank/DDBJ whole genome shotgun (WGS) entry which is preliminary data.</text>
</comment>
<name>A0ABW3UNB7_9BACL</name>
<dbReference type="EMBL" id="JBHTLU010000015">
    <property type="protein sequence ID" value="MFD1221411.1"/>
    <property type="molecule type" value="Genomic_DNA"/>
</dbReference>
<gene>
    <name evidence="2" type="ORF">ACFQ4B_14890</name>
</gene>
<keyword evidence="1" id="KW-1133">Transmembrane helix</keyword>
<feature type="transmembrane region" description="Helical" evidence="1">
    <location>
        <begin position="20"/>
        <end position="41"/>
    </location>
</feature>
<keyword evidence="3" id="KW-1185">Reference proteome</keyword>